<keyword evidence="3" id="KW-1185">Reference proteome</keyword>
<feature type="compositionally biased region" description="Basic and acidic residues" evidence="1">
    <location>
        <begin position="226"/>
        <end position="241"/>
    </location>
</feature>
<accession>A0ABP0FB73</accession>
<gene>
    <name evidence="2" type="ORF">CVLEPA_LOCUS5241</name>
</gene>
<reference evidence="2 3" key="1">
    <citation type="submission" date="2024-02" db="EMBL/GenBank/DDBJ databases">
        <authorList>
            <person name="Daric V."/>
            <person name="Darras S."/>
        </authorList>
    </citation>
    <scope>NUCLEOTIDE SEQUENCE [LARGE SCALE GENOMIC DNA]</scope>
</reference>
<feature type="compositionally biased region" description="Polar residues" evidence="1">
    <location>
        <begin position="213"/>
        <end position="225"/>
    </location>
</feature>
<name>A0ABP0FB73_CLALP</name>
<evidence type="ECO:0000256" key="1">
    <source>
        <dbReference type="SAM" id="MobiDB-lite"/>
    </source>
</evidence>
<evidence type="ECO:0000313" key="3">
    <source>
        <dbReference type="Proteomes" id="UP001642483"/>
    </source>
</evidence>
<comment type="caution">
    <text evidence="2">The sequence shown here is derived from an EMBL/GenBank/DDBJ whole genome shotgun (WGS) entry which is preliminary data.</text>
</comment>
<dbReference type="Proteomes" id="UP001642483">
    <property type="component" value="Unassembled WGS sequence"/>
</dbReference>
<proteinExistence type="predicted"/>
<organism evidence="2 3">
    <name type="scientific">Clavelina lepadiformis</name>
    <name type="common">Light-bulb sea squirt</name>
    <name type="synonym">Ascidia lepadiformis</name>
    <dbReference type="NCBI Taxonomy" id="159417"/>
    <lineage>
        <taxon>Eukaryota</taxon>
        <taxon>Metazoa</taxon>
        <taxon>Chordata</taxon>
        <taxon>Tunicata</taxon>
        <taxon>Ascidiacea</taxon>
        <taxon>Aplousobranchia</taxon>
        <taxon>Clavelinidae</taxon>
        <taxon>Clavelina</taxon>
    </lineage>
</organism>
<evidence type="ECO:0000313" key="2">
    <source>
        <dbReference type="EMBL" id="CAK8675694.1"/>
    </source>
</evidence>
<feature type="region of interest" description="Disordered" evidence="1">
    <location>
        <begin position="211"/>
        <end position="270"/>
    </location>
</feature>
<protein>
    <submittedName>
        <fullName evidence="2">Uncharacterized protein</fullName>
    </submittedName>
</protein>
<sequence length="388" mass="43664">MTSDPRFERWRKEQRIPMEYAKVLRDELYVVLGYPQPRVVLVRCGTGVPVRLGVPNRLGQFHVNELCPVSDEDKLCYKNLVEDTKLIKVGDEVAIYGAEHSELIISILDLLPSTHLLTRELKLAMTSKAKLIAFDDDKDLAILEYYDKSLFSCPSTYIGLPSIDLDWVDSDQSLASQAHTESSSKLLERQSQWKMQNFNQDQQAVLLSRHDNMQSGEQRPVTSFDTAKKEELPTSSDEHLAAFHVTSPATDADALSEEEEESGSANEVQVNETLESVESHLGGGDQRLSMFGDNEDELRNEQDIYPTTNDQTVIKKNVLYTAQTKEIILRCKLQENASQAPANAFSRQLSNVCQGTESLRPSFPQYVNNYNINNSTFNAPVNFGSSCE</sequence>
<dbReference type="EMBL" id="CAWYQH010000024">
    <property type="protein sequence ID" value="CAK8675694.1"/>
    <property type="molecule type" value="Genomic_DNA"/>
</dbReference>